<gene>
    <name evidence="1" type="ORF">TBIB3V08_LOCUS13142</name>
</gene>
<organism evidence="1">
    <name type="scientific">Timema bartmani</name>
    <dbReference type="NCBI Taxonomy" id="61472"/>
    <lineage>
        <taxon>Eukaryota</taxon>
        <taxon>Metazoa</taxon>
        <taxon>Ecdysozoa</taxon>
        <taxon>Arthropoda</taxon>
        <taxon>Hexapoda</taxon>
        <taxon>Insecta</taxon>
        <taxon>Pterygota</taxon>
        <taxon>Neoptera</taxon>
        <taxon>Polyneoptera</taxon>
        <taxon>Phasmatodea</taxon>
        <taxon>Timematodea</taxon>
        <taxon>Timematoidea</taxon>
        <taxon>Timematidae</taxon>
        <taxon>Timema</taxon>
    </lineage>
</organism>
<proteinExistence type="predicted"/>
<evidence type="ECO:0000313" key="1">
    <source>
        <dbReference type="EMBL" id="CAD7450873.1"/>
    </source>
</evidence>
<reference evidence="1" key="1">
    <citation type="submission" date="2020-11" db="EMBL/GenBank/DDBJ databases">
        <authorList>
            <person name="Tran Van P."/>
        </authorList>
    </citation>
    <scope>NUCLEOTIDE SEQUENCE</scope>
</reference>
<name>A0A7R9FEH6_9NEOP</name>
<dbReference type="EMBL" id="OD579912">
    <property type="protein sequence ID" value="CAD7450873.1"/>
    <property type="molecule type" value="Genomic_DNA"/>
</dbReference>
<sequence>MAQNSELPVRISYQSLFHSKQLYETVLLCQRILEQKVAIFLGFLTKTKYFHLNKEWLVPPQPRQVNNLSFTFFQRMLVAVKMTLGASLAMEYKYNNLFDILDLFE</sequence>
<protein>
    <submittedName>
        <fullName evidence="1">Uncharacterized protein</fullName>
    </submittedName>
</protein>
<accession>A0A7R9FEH6</accession>
<dbReference type="AlphaFoldDB" id="A0A7R9FEH6"/>